<feature type="region of interest" description="Disordered" evidence="10">
    <location>
        <begin position="9"/>
        <end position="37"/>
    </location>
</feature>
<dbReference type="InterPro" id="IPR055348">
    <property type="entry name" value="DctQ"/>
</dbReference>
<comment type="caution">
    <text evidence="12">The sequence shown here is derived from an EMBL/GenBank/DDBJ whole genome shotgun (WGS) entry which is preliminary data.</text>
</comment>
<evidence type="ECO:0000256" key="8">
    <source>
        <dbReference type="ARBA" id="ARBA00038436"/>
    </source>
</evidence>
<evidence type="ECO:0000256" key="4">
    <source>
        <dbReference type="ARBA" id="ARBA00022519"/>
    </source>
</evidence>
<evidence type="ECO:0000313" key="13">
    <source>
        <dbReference type="Proteomes" id="UP001617427"/>
    </source>
</evidence>
<keyword evidence="2 9" id="KW-0813">Transport</keyword>
<dbReference type="Pfam" id="PF04290">
    <property type="entry name" value="DctQ"/>
    <property type="match status" value="1"/>
</dbReference>
<keyword evidence="6 9" id="KW-1133">Transmembrane helix</keyword>
<keyword evidence="5 9" id="KW-0812">Transmembrane</keyword>
<dbReference type="Proteomes" id="UP001617427">
    <property type="component" value="Unassembled WGS sequence"/>
</dbReference>
<evidence type="ECO:0000256" key="7">
    <source>
        <dbReference type="ARBA" id="ARBA00023136"/>
    </source>
</evidence>
<accession>A0ABW8EW50</accession>
<feature type="transmembrane region" description="Helical" evidence="9">
    <location>
        <begin position="57"/>
        <end position="75"/>
    </location>
</feature>
<protein>
    <recommendedName>
        <fullName evidence="9">TRAP transporter small permease protein</fullName>
    </recommendedName>
</protein>
<evidence type="ECO:0000256" key="9">
    <source>
        <dbReference type="RuleBase" id="RU369079"/>
    </source>
</evidence>
<feature type="domain" description="Tripartite ATP-independent periplasmic transporters DctQ component" evidence="11">
    <location>
        <begin position="68"/>
        <end position="195"/>
    </location>
</feature>
<evidence type="ECO:0000259" key="11">
    <source>
        <dbReference type="Pfam" id="PF04290"/>
    </source>
</evidence>
<feature type="transmembrane region" description="Helical" evidence="9">
    <location>
        <begin position="170"/>
        <end position="188"/>
    </location>
</feature>
<gene>
    <name evidence="12" type="ORF">ACIPEN_07475</name>
</gene>
<keyword evidence="13" id="KW-1185">Reference proteome</keyword>
<dbReference type="RefSeq" id="WP_402699353.1">
    <property type="nucleotide sequence ID" value="NZ_JBIUZV010000003.1"/>
</dbReference>
<sequence length="216" mass="23654">MKISEAFHATLAGQPLPPQRGKGEPLPASMPDDDEAGARREAPVVWPARLLYRANQAALVAALAVVLAFTVGQVVDRYLLKSSFDTYDQFARIGLVWLTFLGIAAGIRDRANVRIELLNHFAPQRLRGVVNVVLDLCTLAVSVLLVVVGVRLMEVGSFQTIMGTAFSYDVMYLALLVGIGTLIAYLLLRLANRLTGGRFRLDPELEPEGEQDDHRA</sequence>
<keyword evidence="4 9" id="KW-0997">Cell inner membrane</keyword>
<comment type="function">
    <text evidence="9">Part of the tripartite ATP-independent periplasmic (TRAP) transport system.</text>
</comment>
<evidence type="ECO:0000256" key="6">
    <source>
        <dbReference type="ARBA" id="ARBA00022989"/>
    </source>
</evidence>
<organism evidence="12 13">
    <name type="scientific">Herbaspirillum chlorophenolicum</name>
    <dbReference type="NCBI Taxonomy" id="211589"/>
    <lineage>
        <taxon>Bacteria</taxon>
        <taxon>Pseudomonadati</taxon>
        <taxon>Pseudomonadota</taxon>
        <taxon>Betaproteobacteria</taxon>
        <taxon>Burkholderiales</taxon>
        <taxon>Oxalobacteraceae</taxon>
        <taxon>Herbaspirillum</taxon>
    </lineage>
</organism>
<dbReference type="InterPro" id="IPR007387">
    <property type="entry name" value="TRAP_DctQ"/>
</dbReference>
<evidence type="ECO:0000256" key="2">
    <source>
        <dbReference type="ARBA" id="ARBA00022448"/>
    </source>
</evidence>
<dbReference type="PANTHER" id="PTHR35011">
    <property type="entry name" value="2,3-DIKETO-L-GULONATE TRAP TRANSPORTER SMALL PERMEASE PROTEIN YIAM"/>
    <property type="match status" value="1"/>
</dbReference>
<proteinExistence type="inferred from homology"/>
<evidence type="ECO:0000256" key="3">
    <source>
        <dbReference type="ARBA" id="ARBA00022475"/>
    </source>
</evidence>
<comment type="subcellular location">
    <subcellularLocation>
        <location evidence="1 9">Cell inner membrane</location>
        <topology evidence="1 9">Multi-pass membrane protein</topology>
    </subcellularLocation>
</comment>
<keyword evidence="7 9" id="KW-0472">Membrane</keyword>
<feature type="transmembrane region" description="Helical" evidence="9">
    <location>
        <begin position="90"/>
        <end position="107"/>
    </location>
</feature>
<keyword evidence="3" id="KW-1003">Cell membrane</keyword>
<dbReference type="EMBL" id="JBIUZV010000003">
    <property type="protein sequence ID" value="MFJ3045650.1"/>
    <property type="molecule type" value="Genomic_DNA"/>
</dbReference>
<dbReference type="PANTHER" id="PTHR35011:SF11">
    <property type="entry name" value="TRAP TRANSPORTER SMALL PERMEASE PROTEIN"/>
    <property type="match status" value="1"/>
</dbReference>
<comment type="similarity">
    <text evidence="8 9">Belongs to the TRAP transporter small permease family.</text>
</comment>
<evidence type="ECO:0000256" key="1">
    <source>
        <dbReference type="ARBA" id="ARBA00004429"/>
    </source>
</evidence>
<reference evidence="12 13" key="1">
    <citation type="submission" date="2024-10" db="EMBL/GenBank/DDBJ databases">
        <title>The Natural Products Discovery Center: Release of the First 8490 Sequenced Strains for Exploring Actinobacteria Biosynthetic Diversity.</title>
        <authorList>
            <person name="Kalkreuter E."/>
            <person name="Kautsar S.A."/>
            <person name="Yang D."/>
            <person name="Bader C.D."/>
            <person name="Teijaro C.N."/>
            <person name="Fluegel L."/>
            <person name="Davis C.M."/>
            <person name="Simpson J.R."/>
            <person name="Lauterbach L."/>
            <person name="Steele A.D."/>
            <person name="Gui C."/>
            <person name="Meng S."/>
            <person name="Li G."/>
            <person name="Viehrig K."/>
            <person name="Ye F."/>
            <person name="Su P."/>
            <person name="Kiefer A.F."/>
            <person name="Nichols A."/>
            <person name="Cepeda A.J."/>
            <person name="Yan W."/>
            <person name="Fan B."/>
            <person name="Jiang Y."/>
            <person name="Adhikari A."/>
            <person name="Zheng C.-J."/>
            <person name="Schuster L."/>
            <person name="Cowan T.M."/>
            <person name="Smanski M.J."/>
            <person name="Chevrette M.G."/>
            <person name="De Carvalho L.P.S."/>
            <person name="Shen B."/>
        </authorList>
    </citation>
    <scope>NUCLEOTIDE SEQUENCE [LARGE SCALE GENOMIC DNA]</scope>
    <source>
        <strain evidence="12 13">NPDC087045</strain>
    </source>
</reference>
<evidence type="ECO:0000313" key="12">
    <source>
        <dbReference type="EMBL" id="MFJ3045650.1"/>
    </source>
</evidence>
<name>A0ABW8EW50_9BURK</name>
<feature type="transmembrane region" description="Helical" evidence="9">
    <location>
        <begin position="128"/>
        <end position="150"/>
    </location>
</feature>
<evidence type="ECO:0000256" key="5">
    <source>
        <dbReference type="ARBA" id="ARBA00022692"/>
    </source>
</evidence>
<evidence type="ECO:0000256" key="10">
    <source>
        <dbReference type="SAM" id="MobiDB-lite"/>
    </source>
</evidence>
<comment type="subunit">
    <text evidence="9">The complex comprises the extracytoplasmic solute receptor protein and the two transmembrane proteins.</text>
</comment>